<dbReference type="EMBL" id="CP124685">
    <property type="protein sequence ID" value="WGX75105.1"/>
    <property type="molecule type" value="Genomic_DNA"/>
</dbReference>
<protein>
    <submittedName>
        <fullName evidence="3">Uncharacterized protein</fullName>
    </submittedName>
</protein>
<keyword evidence="4" id="KW-1185">Reference proteome</keyword>
<feature type="region of interest" description="Disordered" evidence="1">
    <location>
        <begin position="1"/>
        <end position="22"/>
    </location>
</feature>
<reference evidence="3 4" key="1">
    <citation type="submission" date="2023-04" db="EMBL/GenBank/DDBJ databases">
        <title>Bacteria Genome Submission.</title>
        <authorList>
            <person name="Isaac P."/>
        </authorList>
    </citation>
    <scope>NUCLEOTIDE SEQUENCE [LARGE SCALE GENOMIC DNA]</scope>
    <source>
        <strain evidence="3 4">SampleS7P1</strain>
    </source>
</reference>
<keyword evidence="2" id="KW-1133">Transmembrane helix</keyword>
<evidence type="ECO:0000256" key="2">
    <source>
        <dbReference type="SAM" id="Phobius"/>
    </source>
</evidence>
<feature type="compositionally biased region" description="Basic and acidic residues" evidence="1">
    <location>
        <begin position="9"/>
        <end position="19"/>
    </location>
</feature>
<accession>A0ABY8R0W8</accession>
<feature type="transmembrane region" description="Helical" evidence="2">
    <location>
        <begin position="29"/>
        <end position="48"/>
    </location>
</feature>
<evidence type="ECO:0000313" key="3">
    <source>
        <dbReference type="EMBL" id="WGX75105.1"/>
    </source>
</evidence>
<gene>
    <name evidence="3" type="ORF">QJS64_13605</name>
</gene>
<dbReference type="Proteomes" id="UP001239169">
    <property type="component" value="Chromosome"/>
</dbReference>
<name>A0ABY8R0W8_PARBF</name>
<sequence>MLAKKIYKNRKEEKRELERKTKRHKAAKITTLTALGIGAATIGATMVYKKLRQIKMSMIMMIMDMV</sequence>
<organism evidence="3 4">
    <name type="scientific">Paraclostridium bifermentans</name>
    <name type="common">Clostridium bifermentans</name>
    <dbReference type="NCBI Taxonomy" id="1490"/>
    <lineage>
        <taxon>Bacteria</taxon>
        <taxon>Bacillati</taxon>
        <taxon>Bacillota</taxon>
        <taxon>Clostridia</taxon>
        <taxon>Peptostreptococcales</taxon>
        <taxon>Peptostreptococcaceae</taxon>
        <taxon>Paraclostridium</taxon>
    </lineage>
</organism>
<keyword evidence="2" id="KW-0812">Transmembrane</keyword>
<evidence type="ECO:0000313" key="4">
    <source>
        <dbReference type="Proteomes" id="UP001239169"/>
    </source>
</evidence>
<evidence type="ECO:0000256" key="1">
    <source>
        <dbReference type="SAM" id="MobiDB-lite"/>
    </source>
</evidence>
<keyword evidence="2" id="KW-0472">Membrane</keyword>
<proteinExistence type="predicted"/>